<dbReference type="OrthoDB" id="1186563at2"/>
<gene>
    <name evidence="1" type="ORF">SAMN05444277_11839</name>
</gene>
<sequence length="338" mass="38074">MQALALYCCCCTLNANAQDPHFSQFFEAPLLRNPSLAGLFAGDIRLQAVYRNQWQSVTTPYQTSSVNFEYKQPIGRGNDFITTGAQVLFDKAGVTNFTTTNIYPALNYHKSLNDSKSKYLSLGIMGGYVQRRIDRSKITTNNQFDGNGYNPALNDGETLTKFSYHYWDGSIGLSFNSSIANSERDYYFIGVAYHHFNRPVNSFYTNPPVELNPKLVLSGGVHFSVNDYSDIIIQGDYSNQGNYNEAIGGFTYSRKLGDDYEDPLYLIHLGAYMRWKDAIIPVVKLDYLPFSVAVSYDVNISQLKTVSQYRGGFEVSLTYAGFLDRDNSTKNAVLCPRF</sequence>
<dbReference type="AlphaFoldDB" id="A0A1I5ZAG2"/>
<accession>A0A1I5ZAG2</accession>
<dbReference type="NCBIfam" id="TIGR03519">
    <property type="entry name" value="T9SS_PorP_fam"/>
    <property type="match status" value="1"/>
</dbReference>
<dbReference type="Proteomes" id="UP000199031">
    <property type="component" value="Unassembled WGS sequence"/>
</dbReference>
<dbReference type="RefSeq" id="WP_090662954.1">
    <property type="nucleotide sequence ID" value="NZ_FOXQ01000018.1"/>
</dbReference>
<evidence type="ECO:0000313" key="2">
    <source>
        <dbReference type="Proteomes" id="UP000199031"/>
    </source>
</evidence>
<dbReference type="InterPro" id="IPR019861">
    <property type="entry name" value="PorP/SprF_Bacteroidetes"/>
</dbReference>
<organism evidence="1 2">
    <name type="scientific">Parafilimonas terrae</name>
    <dbReference type="NCBI Taxonomy" id="1465490"/>
    <lineage>
        <taxon>Bacteria</taxon>
        <taxon>Pseudomonadati</taxon>
        <taxon>Bacteroidota</taxon>
        <taxon>Chitinophagia</taxon>
        <taxon>Chitinophagales</taxon>
        <taxon>Chitinophagaceae</taxon>
        <taxon>Parafilimonas</taxon>
    </lineage>
</organism>
<keyword evidence="2" id="KW-1185">Reference proteome</keyword>
<proteinExistence type="predicted"/>
<protein>
    <submittedName>
        <fullName evidence="1">Type IX secretion system membrane protein, PorP/SprF family</fullName>
    </submittedName>
</protein>
<name>A0A1I5ZAG2_9BACT</name>
<dbReference type="STRING" id="1465490.SAMN05444277_11839"/>
<reference evidence="1 2" key="1">
    <citation type="submission" date="2016-10" db="EMBL/GenBank/DDBJ databases">
        <authorList>
            <person name="de Groot N.N."/>
        </authorList>
    </citation>
    <scope>NUCLEOTIDE SEQUENCE [LARGE SCALE GENOMIC DNA]</scope>
    <source>
        <strain evidence="1 2">DSM 28286</strain>
    </source>
</reference>
<dbReference type="EMBL" id="FOXQ01000018">
    <property type="protein sequence ID" value="SFQ53375.1"/>
    <property type="molecule type" value="Genomic_DNA"/>
</dbReference>
<evidence type="ECO:0000313" key="1">
    <source>
        <dbReference type="EMBL" id="SFQ53375.1"/>
    </source>
</evidence>
<dbReference type="Pfam" id="PF11751">
    <property type="entry name" value="PorP_SprF"/>
    <property type="match status" value="1"/>
</dbReference>